<evidence type="ECO:0000313" key="2">
    <source>
        <dbReference type="EMBL" id="HIR70844.1"/>
    </source>
</evidence>
<dbReference type="AlphaFoldDB" id="A0A9D1EA14"/>
<feature type="transmembrane region" description="Helical" evidence="1">
    <location>
        <begin position="214"/>
        <end position="238"/>
    </location>
</feature>
<dbReference type="PANTHER" id="PTHR36434:SF1">
    <property type="entry name" value="MEMBRANE PROTEASE YUGP-RELATED"/>
    <property type="match status" value="1"/>
</dbReference>
<evidence type="ECO:0000313" key="3">
    <source>
        <dbReference type="Proteomes" id="UP000823912"/>
    </source>
</evidence>
<dbReference type="InterPro" id="IPR007395">
    <property type="entry name" value="Zn_peptidase_2"/>
</dbReference>
<dbReference type="Proteomes" id="UP000823912">
    <property type="component" value="Unassembled WGS sequence"/>
</dbReference>
<keyword evidence="1" id="KW-0472">Membrane</keyword>
<comment type="caution">
    <text evidence="2">The sequence shown here is derived from an EMBL/GenBank/DDBJ whole genome shotgun (WGS) entry which is preliminary data.</text>
</comment>
<keyword evidence="1" id="KW-1133">Transmembrane helix</keyword>
<proteinExistence type="predicted"/>
<dbReference type="EMBL" id="DVHM01000099">
    <property type="protein sequence ID" value="HIR70844.1"/>
    <property type="molecule type" value="Genomic_DNA"/>
</dbReference>
<protein>
    <submittedName>
        <fullName evidence="2">Zinc metallopeptidase</fullName>
    </submittedName>
</protein>
<organism evidence="2 3">
    <name type="scientific">Candidatus Pullilachnospira gallistercoris</name>
    <dbReference type="NCBI Taxonomy" id="2840911"/>
    <lineage>
        <taxon>Bacteria</taxon>
        <taxon>Bacillati</taxon>
        <taxon>Bacillota</taxon>
        <taxon>Clostridia</taxon>
        <taxon>Lachnospirales</taxon>
        <taxon>Lachnospiraceae</taxon>
        <taxon>Lachnospiraceae incertae sedis</taxon>
        <taxon>Candidatus Pullilachnospira</taxon>
    </lineage>
</organism>
<dbReference type="PANTHER" id="PTHR36434">
    <property type="entry name" value="MEMBRANE PROTEASE YUGP-RELATED"/>
    <property type="match status" value="1"/>
</dbReference>
<feature type="transmembrane region" description="Helical" evidence="1">
    <location>
        <begin position="163"/>
        <end position="185"/>
    </location>
</feature>
<name>A0A9D1EA14_9FIRM</name>
<dbReference type="Pfam" id="PF04298">
    <property type="entry name" value="Zn_peptidase_2"/>
    <property type="match status" value="1"/>
</dbReference>
<evidence type="ECO:0000256" key="1">
    <source>
        <dbReference type="SAM" id="Phobius"/>
    </source>
</evidence>
<gene>
    <name evidence="2" type="ORF">IAA55_06155</name>
</gene>
<feature type="transmembrane region" description="Helical" evidence="1">
    <location>
        <begin position="134"/>
        <end position="157"/>
    </location>
</feature>
<feature type="transmembrane region" description="Helical" evidence="1">
    <location>
        <begin position="22"/>
        <end position="40"/>
    </location>
</feature>
<keyword evidence="1" id="KW-0812">Transmembrane</keyword>
<sequence>MLGLVLGLGYGYGFYGFYWDPTYWLVIVGAVICLIASARVQSVYRKYSRYRSHSGMTGAQTAERILHYAGIYDVQILHVRGNLTDHYNPANRTLSLSDSVYNSTSVAAVGVAAHECGHAIQHQKNYLPLKLRSAIVPAANLGSTLAWPLIIIGLLFTSETGNFLITLGIVCFSLAVLFQLVTLPVEFNASARAMRILGETGILGQEELSKTRKVLSAAALTYVASAAASILQLLRLIILTGGRRDRD</sequence>
<reference evidence="2" key="2">
    <citation type="journal article" date="2021" name="PeerJ">
        <title>Extensive microbial diversity within the chicken gut microbiome revealed by metagenomics and culture.</title>
        <authorList>
            <person name="Gilroy R."/>
            <person name="Ravi A."/>
            <person name="Getino M."/>
            <person name="Pursley I."/>
            <person name="Horton D.L."/>
            <person name="Alikhan N.F."/>
            <person name="Baker D."/>
            <person name="Gharbi K."/>
            <person name="Hall N."/>
            <person name="Watson M."/>
            <person name="Adriaenssens E.M."/>
            <person name="Foster-Nyarko E."/>
            <person name="Jarju S."/>
            <person name="Secka A."/>
            <person name="Antonio M."/>
            <person name="Oren A."/>
            <person name="Chaudhuri R.R."/>
            <person name="La Ragione R."/>
            <person name="Hildebrand F."/>
            <person name="Pallen M.J."/>
        </authorList>
    </citation>
    <scope>NUCLEOTIDE SEQUENCE</scope>
    <source>
        <strain evidence="2">ChiSjej5B23-6657</strain>
    </source>
</reference>
<reference evidence="2" key="1">
    <citation type="submission" date="2020-10" db="EMBL/GenBank/DDBJ databases">
        <authorList>
            <person name="Gilroy R."/>
        </authorList>
    </citation>
    <scope>NUCLEOTIDE SEQUENCE</scope>
    <source>
        <strain evidence="2">ChiSjej5B23-6657</strain>
    </source>
</reference>
<accession>A0A9D1EA14</accession>